<reference evidence="1" key="1">
    <citation type="submission" date="2019-08" db="EMBL/GenBank/DDBJ databases">
        <authorList>
            <person name="Kucharzyk K."/>
            <person name="Murdoch R.W."/>
            <person name="Higgins S."/>
            <person name="Loffler F."/>
        </authorList>
    </citation>
    <scope>NUCLEOTIDE SEQUENCE</scope>
</reference>
<dbReference type="GO" id="GO:0032259">
    <property type="term" value="P:methylation"/>
    <property type="evidence" value="ECO:0007669"/>
    <property type="project" value="UniProtKB-KW"/>
</dbReference>
<accession>A0A645J4J4</accession>
<keyword evidence="1" id="KW-0687">Ribonucleoprotein</keyword>
<sequence length="80" mass="9243">MKWTEIKVKTTTEAVEAVANIFYEIGAQGVVIEDPNDFLYQQKDELSWDYIEEEVFFNGYEGAIVKAYLSEEENVLAKIE</sequence>
<proteinExistence type="predicted"/>
<dbReference type="GO" id="GO:0008168">
    <property type="term" value="F:methyltransferase activity"/>
    <property type="evidence" value="ECO:0007669"/>
    <property type="project" value="UniProtKB-KW"/>
</dbReference>
<gene>
    <name evidence="1" type="primary">prmA_52</name>
    <name evidence="1" type="ORF">SDC9_206332</name>
</gene>
<keyword evidence="1" id="KW-0808">Transferase</keyword>
<name>A0A645J4J4_9ZZZZ</name>
<dbReference type="AlphaFoldDB" id="A0A645J4J4"/>
<keyword evidence="1" id="KW-0489">Methyltransferase</keyword>
<organism evidence="1">
    <name type="scientific">bioreactor metagenome</name>
    <dbReference type="NCBI Taxonomy" id="1076179"/>
    <lineage>
        <taxon>unclassified sequences</taxon>
        <taxon>metagenomes</taxon>
        <taxon>ecological metagenomes</taxon>
    </lineage>
</organism>
<keyword evidence="1" id="KW-0689">Ribosomal protein</keyword>
<dbReference type="EMBL" id="VSSQ01131555">
    <property type="protein sequence ID" value="MPN58625.1"/>
    <property type="molecule type" value="Genomic_DNA"/>
</dbReference>
<protein>
    <submittedName>
        <fullName evidence="1">Ribosomal protein L11 methyltransferase</fullName>
        <ecNumber evidence="1">2.1.1.-</ecNumber>
    </submittedName>
</protein>
<comment type="caution">
    <text evidence="1">The sequence shown here is derived from an EMBL/GenBank/DDBJ whole genome shotgun (WGS) entry which is preliminary data.</text>
</comment>
<evidence type="ECO:0000313" key="1">
    <source>
        <dbReference type="EMBL" id="MPN58625.1"/>
    </source>
</evidence>
<dbReference type="GO" id="GO:0005840">
    <property type="term" value="C:ribosome"/>
    <property type="evidence" value="ECO:0007669"/>
    <property type="project" value="UniProtKB-KW"/>
</dbReference>
<dbReference type="EC" id="2.1.1.-" evidence="1"/>
<dbReference type="Pfam" id="PF06325">
    <property type="entry name" value="PrmA"/>
    <property type="match status" value="1"/>
</dbReference>